<protein>
    <submittedName>
        <fullName evidence="1">Uncharacterized protein</fullName>
    </submittedName>
</protein>
<reference evidence="1" key="1">
    <citation type="journal article" date="2021" name="Proc. Natl. Acad. Sci. U.S.A.">
        <title>A Catalog of Tens of Thousands of Viruses from Human Metagenomes Reveals Hidden Associations with Chronic Diseases.</title>
        <authorList>
            <person name="Tisza M.J."/>
            <person name="Buck C.B."/>
        </authorList>
    </citation>
    <scope>NUCLEOTIDE SEQUENCE</scope>
    <source>
        <strain evidence="1">CtyM420</strain>
    </source>
</reference>
<sequence>MMTEATPKDYWIAENALFIARNTNSNPDCIQAACLSGAQILVYVKGIIGYDAGHNYQRWQLQASPTVFGTHTEKYVYAAIPRPDTDRTIAIIVFPSERIDIYGKNAAEEQVGSTDYYYVFLQGILTSSGDNGTIDRIWKREIVTGYLASDEAINAGPTESAWYEYSPVDNRVTFLKDMTMKEGTLFEKVNAHQFDVQNVAVKPDGKITFNKGNEQIEGVATTEHDEESTTKIATPQFIAERFLSKKHADTAEAEIRFLQGLISDEMAKFLQGVQFGPSDASGITGTG</sequence>
<organism evidence="1">
    <name type="scientific">CrAss-like virus sp. ctyM420</name>
    <dbReference type="NCBI Taxonomy" id="2828014"/>
    <lineage>
        <taxon>Viruses</taxon>
        <taxon>Duplodnaviria</taxon>
        <taxon>Heunggongvirae</taxon>
        <taxon>Uroviricota</taxon>
        <taxon>Caudoviricetes</taxon>
        <taxon>Crassvirales</taxon>
    </lineage>
</organism>
<name>A0A8S5TIY4_9CAUD</name>
<evidence type="ECO:0000313" key="1">
    <source>
        <dbReference type="EMBL" id="DAF63284.1"/>
    </source>
</evidence>
<accession>A0A8S5TIY4</accession>
<proteinExistence type="predicted"/>
<dbReference type="EMBL" id="BK032837">
    <property type="protein sequence ID" value="DAF63284.1"/>
    <property type="molecule type" value="Genomic_DNA"/>
</dbReference>